<comment type="caution">
    <text evidence="2">The sequence shown here is derived from an EMBL/GenBank/DDBJ whole genome shotgun (WGS) entry which is preliminary data.</text>
</comment>
<dbReference type="Proteomes" id="UP000075230">
    <property type="component" value="Unassembled WGS sequence"/>
</dbReference>
<name>A0A146FZW1_ASPKA</name>
<reference evidence="2 3" key="1">
    <citation type="journal article" date="2016" name="DNA Res.">
        <title>Genome sequence of Aspergillus luchuensis NBRC 4314.</title>
        <authorList>
            <person name="Yamada O."/>
            <person name="Machida M."/>
            <person name="Hosoyama A."/>
            <person name="Goto M."/>
            <person name="Takahashi T."/>
            <person name="Futagami T."/>
            <person name="Yamagata Y."/>
            <person name="Takeuchi M."/>
            <person name="Kobayashi T."/>
            <person name="Koike H."/>
            <person name="Abe K."/>
            <person name="Asai K."/>
            <person name="Arita M."/>
            <person name="Fujita N."/>
            <person name="Fukuda K."/>
            <person name="Higa K."/>
            <person name="Horikawa H."/>
            <person name="Ishikawa T."/>
            <person name="Jinno K."/>
            <person name="Kato Y."/>
            <person name="Kirimura K."/>
            <person name="Mizutani O."/>
            <person name="Nakasone K."/>
            <person name="Sano M."/>
            <person name="Shiraishi Y."/>
            <person name="Tsukahara M."/>
            <person name="Gomi K."/>
        </authorList>
    </citation>
    <scope>NUCLEOTIDE SEQUENCE [LARGE SCALE GENOMIC DNA]</scope>
    <source>
        <strain evidence="2 3">RIB 2604</strain>
    </source>
</reference>
<gene>
    <name evidence="2" type="ORF">RIB2604_03700140</name>
</gene>
<organism evidence="2 3">
    <name type="scientific">Aspergillus kawachii</name>
    <name type="common">White koji mold</name>
    <name type="synonym">Aspergillus awamori var. kawachi</name>
    <dbReference type="NCBI Taxonomy" id="1069201"/>
    <lineage>
        <taxon>Eukaryota</taxon>
        <taxon>Fungi</taxon>
        <taxon>Dikarya</taxon>
        <taxon>Ascomycota</taxon>
        <taxon>Pezizomycotina</taxon>
        <taxon>Eurotiomycetes</taxon>
        <taxon>Eurotiomycetidae</taxon>
        <taxon>Eurotiales</taxon>
        <taxon>Aspergillaceae</taxon>
        <taxon>Aspergillus</taxon>
        <taxon>Aspergillus subgen. Circumdati</taxon>
    </lineage>
</organism>
<feature type="region of interest" description="Disordered" evidence="1">
    <location>
        <begin position="46"/>
        <end position="71"/>
    </location>
</feature>
<evidence type="ECO:0000313" key="3">
    <source>
        <dbReference type="Proteomes" id="UP000075230"/>
    </source>
</evidence>
<evidence type="ECO:0000256" key="1">
    <source>
        <dbReference type="SAM" id="MobiDB-lite"/>
    </source>
</evidence>
<dbReference type="AlphaFoldDB" id="A0A146FZW1"/>
<sequence length="71" mass="7588">MLVPSSYSSQFGGSSIAATEPKASLVSICHSLLAWFYQHQIAKESDYPETQGSEMPAATQRQPGGAMPGRD</sequence>
<dbReference type="EMBL" id="BCWF01000036">
    <property type="protein sequence ID" value="GAT30807.1"/>
    <property type="molecule type" value="Genomic_DNA"/>
</dbReference>
<proteinExistence type="predicted"/>
<reference evidence="3" key="2">
    <citation type="submission" date="2016-02" db="EMBL/GenBank/DDBJ databases">
        <title>Genome sequencing of Aspergillus luchuensis NBRC 4314.</title>
        <authorList>
            <person name="Yamada O."/>
        </authorList>
    </citation>
    <scope>NUCLEOTIDE SEQUENCE [LARGE SCALE GENOMIC DNA]</scope>
    <source>
        <strain evidence="3">RIB 2604</strain>
    </source>
</reference>
<protein>
    <submittedName>
        <fullName evidence="2">Polyketide synthase</fullName>
    </submittedName>
</protein>
<evidence type="ECO:0000313" key="2">
    <source>
        <dbReference type="EMBL" id="GAT30807.1"/>
    </source>
</evidence>
<accession>A0A146FZW1</accession>